<reference evidence="2 3" key="1">
    <citation type="submission" date="2020-08" db="EMBL/GenBank/DDBJ databases">
        <title>Sequencing the genomes of 1000 actinobacteria strains.</title>
        <authorList>
            <person name="Klenk H.-P."/>
        </authorList>
    </citation>
    <scope>NUCLEOTIDE SEQUENCE [LARGE SCALE GENOMIC DNA]</scope>
    <source>
        <strain evidence="2 3">DSM 46887</strain>
    </source>
</reference>
<dbReference type="Proteomes" id="UP000540685">
    <property type="component" value="Unassembled WGS sequence"/>
</dbReference>
<comment type="caution">
    <text evidence="2">The sequence shown here is derived from an EMBL/GenBank/DDBJ whole genome shotgun (WGS) entry which is preliminary data.</text>
</comment>
<gene>
    <name evidence="2" type="ORF">F4562_000360</name>
</gene>
<proteinExistence type="predicted"/>
<dbReference type="RefSeq" id="WP_184540421.1">
    <property type="nucleotide sequence ID" value="NZ_JACHMP010000001.1"/>
</dbReference>
<protein>
    <submittedName>
        <fullName evidence="2">Uncharacterized protein</fullName>
    </submittedName>
</protein>
<evidence type="ECO:0000313" key="3">
    <source>
        <dbReference type="Proteomes" id="UP000540685"/>
    </source>
</evidence>
<organism evidence="2 3">
    <name type="scientific">Streptosporangium becharense</name>
    <dbReference type="NCBI Taxonomy" id="1816182"/>
    <lineage>
        <taxon>Bacteria</taxon>
        <taxon>Bacillati</taxon>
        <taxon>Actinomycetota</taxon>
        <taxon>Actinomycetes</taxon>
        <taxon>Streptosporangiales</taxon>
        <taxon>Streptosporangiaceae</taxon>
        <taxon>Streptosporangium</taxon>
    </lineage>
</organism>
<keyword evidence="3" id="KW-1185">Reference proteome</keyword>
<dbReference type="AlphaFoldDB" id="A0A7W9IBX1"/>
<sequence>MVTEDADKPAGHEPVESLIDDLIRDIFSEAGQSTKARARGGDPMATLIETAIASAPRTTPMASIVEKLLVTQALASALADALAPALAEALAPEIMKALEHYPAGERTSGETASASRQAQPRGGRRKA</sequence>
<name>A0A7W9IBX1_9ACTN</name>
<evidence type="ECO:0000256" key="1">
    <source>
        <dbReference type="SAM" id="MobiDB-lite"/>
    </source>
</evidence>
<dbReference type="EMBL" id="JACHMP010000001">
    <property type="protein sequence ID" value="MBB5817298.1"/>
    <property type="molecule type" value="Genomic_DNA"/>
</dbReference>
<feature type="region of interest" description="Disordered" evidence="1">
    <location>
        <begin position="101"/>
        <end position="127"/>
    </location>
</feature>
<evidence type="ECO:0000313" key="2">
    <source>
        <dbReference type="EMBL" id="MBB5817298.1"/>
    </source>
</evidence>
<accession>A0A7W9IBX1</accession>
<feature type="compositionally biased region" description="Polar residues" evidence="1">
    <location>
        <begin position="109"/>
        <end position="118"/>
    </location>
</feature>